<dbReference type="EMBL" id="JBHSIS010000009">
    <property type="protein sequence ID" value="MFC4856104.1"/>
    <property type="molecule type" value="Genomic_DNA"/>
</dbReference>
<dbReference type="InterPro" id="IPR036388">
    <property type="entry name" value="WH-like_DNA-bd_sf"/>
</dbReference>
<evidence type="ECO:0000313" key="2">
    <source>
        <dbReference type="EMBL" id="MFC4856104.1"/>
    </source>
</evidence>
<dbReference type="PANTHER" id="PTHR34293:SF1">
    <property type="entry name" value="HTH-TYPE TRANSCRIPTIONAL REGULATOR TRMBL2"/>
    <property type="match status" value="1"/>
</dbReference>
<reference evidence="3" key="1">
    <citation type="journal article" date="2019" name="Int. J. Syst. Evol. Microbiol.">
        <title>The Global Catalogue of Microorganisms (GCM) 10K type strain sequencing project: providing services to taxonomists for standard genome sequencing and annotation.</title>
        <authorList>
            <consortium name="The Broad Institute Genomics Platform"/>
            <consortium name="The Broad Institute Genome Sequencing Center for Infectious Disease"/>
            <person name="Wu L."/>
            <person name="Ma J."/>
        </authorList>
    </citation>
    <scope>NUCLEOTIDE SEQUENCE [LARGE SCALE GENOMIC DNA]</scope>
    <source>
        <strain evidence="3">ZS-22-S1</strain>
    </source>
</reference>
<sequence>MHALDELILEGYQHVVETGHWDGDRLGEVTGAPRERIAEARRTLTELKVIECDDHRGERWRAVSPRVAMAKLVLPVDAEVRRRAVYADSLRERLRMLVPIHEARQRTESRDVVDVLADEAALDALIADETTRCEGELVVMRGTARGTSAERRVYRDAHARGVRVRTVFQHAARYHAPTVALVEEFAPAGLEFRSAAQLPVHIHVFDRSTCVVAVADAPGTGALPLGEDTAGDHTTAAVVVRHPLLVSTMAATFGQVWPDGTPFTHADPRPAGIEEELRRSVLRLLATGAKDDAVARRLGVSLRTCRRLVAGMMERLGASSRFQAGVEAHRRQLV</sequence>
<name>A0ABV9S8M1_9PSEU</name>
<dbReference type="RefSeq" id="WP_378058066.1">
    <property type="nucleotide sequence ID" value="NZ_JBHSIS010000009.1"/>
</dbReference>
<feature type="domain" description="HTH luxR-type" evidence="1">
    <location>
        <begin position="279"/>
        <end position="328"/>
    </location>
</feature>
<dbReference type="InterPro" id="IPR051797">
    <property type="entry name" value="TrmB-like"/>
</dbReference>
<evidence type="ECO:0000313" key="3">
    <source>
        <dbReference type="Proteomes" id="UP001595859"/>
    </source>
</evidence>
<comment type="caution">
    <text evidence="2">The sequence shown here is derived from an EMBL/GenBank/DDBJ whole genome shotgun (WGS) entry which is preliminary data.</text>
</comment>
<protein>
    <submittedName>
        <fullName evidence="2">Helix-turn-helix domain-containing protein</fullName>
    </submittedName>
</protein>
<dbReference type="InterPro" id="IPR016032">
    <property type="entry name" value="Sig_transdc_resp-reg_C-effctor"/>
</dbReference>
<gene>
    <name evidence="2" type="ORF">ACFPCV_21590</name>
</gene>
<organism evidence="2 3">
    <name type="scientific">Actinophytocola glycyrrhizae</name>
    <dbReference type="NCBI Taxonomy" id="2044873"/>
    <lineage>
        <taxon>Bacteria</taxon>
        <taxon>Bacillati</taxon>
        <taxon>Actinomycetota</taxon>
        <taxon>Actinomycetes</taxon>
        <taxon>Pseudonocardiales</taxon>
        <taxon>Pseudonocardiaceae</taxon>
    </lineage>
</organism>
<proteinExistence type="predicted"/>
<evidence type="ECO:0000259" key="1">
    <source>
        <dbReference type="SMART" id="SM00421"/>
    </source>
</evidence>
<dbReference type="Pfam" id="PF00196">
    <property type="entry name" value="GerE"/>
    <property type="match status" value="1"/>
</dbReference>
<dbReference type="SUPFAM" id="SSF46894">
    <property type="entry name" value="C-terminal effector domain of the bipartite response regulators"/>
    <property type="match status" value="1"/>
</dbReference>
<dbReference type="Gene3D" id="1.10.10.10">
    <property type="entry name" value="Winged helix-like DNA-binding domain superfamily/Winged helix DNA-binding domain"/>
    <property type="match status" value="1"/>
</dbReference>
<dbReference type="PANTHER" id="PTHR34293">
    <property type="entry name" value="HTH-TYPE TRANSCRIPTIONAL REGULATOR TRMBL2"/>
    <property type="match status" value="1"/>
</dbReference>
<dbReference type="Proteomes" id="UP001595859">
    <property type="component" value="Unassembled WGS sequence"/>
</dbReference>
<dbReference type="InterPro" id="IPR000792">
    <property type="entry name" value="Tscrpt_reg_LuxR_C"/>
</dbReference>
<accession>A0ABV9S8M1</accession>
<keyword evidence="3" id="KW-1185">Reference proteome</keyword>
<dbReference type="SMART" id="SM00421">
    <property type="entry name" value="HTH_LUXR"/>
    <property type="match status" value="1"/>
</dbReference>